<feature type="region of interest" description="Disordered" evidence="1">
    <location>
        <begin position="176"/>
        <end position="199"/>
    </location>
</feature>
<organism evidence="2 3">
    <name type="scientific">Cyclostephanos tholiformis</name>
    <dbReference type="NCBI Taxonomy" id="382380"/>
    <lineage>
        <taxon>Eukaryota</taxon>
        <taxon>Sar</taxon>
        <taxon>Stramenopiles</taxon>
        <taxon>Ochrophyta</taxon>
        <taxon>Bacillariophyta</taxon>
        <taxon>Coscinodiscophyceae</taxon>
        <taxon>Thalassiosirophycidae</taxon>
        <taxon>Stephanodiscales</taxon>
        <taxon>Stephanodiscaceae</taxon>
        <taxon>Cyclostephanos</taxon>
    </lineage>
</organism>
<dbReference type="AlphaFoldDB" id="A0ABD3SSU7"/>
<dbReference type="Proteomes" id="UP001530377">
    <property type="component" value="Unassembled WGS sequence"/>
</dbReference>
<evidence type="ECO:0000256" key="1">
    <source>
        <dbReference type="SAM" id="MobiDB-lite"/>
    </source>
</evidence>
<accession>A0ABD3SSU7</accession>
<feature type="region of interest" description="Disordered" evidence="1">
    <location>
        <begin position="399"/>
        <end position="426"/>
    </location>
</feature>
<reference evidence="2 3" key="1">
    <citation type="submission" date="2024-10" db="EMBL/GenBank/DDBJ databases">
        <title>Updated reference genomes for cyclostephanoid diatoms.</title>
        <authorList>
            <person name="Roberts W.R."/>
            <person name="Alverson A.J."/>
        </authorList>
    </citation>
    <scope>NUCLEOTIDE SEQUENCE [LARGE SCALE GENOMIC DNA]</scope>
    <source>
        <strain evidence="2 3">AJA228-03</strain>
    </source>
</reference>
<evidence type="ECO:0000313" key="2">
    <source>
        <dbReference type="EMBL" id="KAL3827476.1"/>
    </source>
</evidence>
<dbReference type="EMBL" id="JALLPB020000003">
    <property type="protein sequence ID" value="KAL3827476.1"/>
    <property type="molecule type" value="Genomic_DNA"/>
</dbReference>
<evidence type="ECO:0000313" key="3">
    <source>
        <dbReference type="Proteomes" id="UP001530377"/>
    </source>
</evidence>
<name>A0ABD3SSU7_9STRA</name>
<keyword evidence="3" id="KW-1185">Reference proteome</keyword>
<protein>
    <submittedName>
        <fullName evidence="2">Uncharacterized protein</fullName>
    </submittedName>
</protein>
<proteinExistence type="predicted"/>
<sequence length="569" mass="61286">MYRDVIYADADIDDSLSSSSSDGDGGGIGVDDALRSAIAMRMLEPLDNGLGRDVDRVLPRDDECREDCYRDVHGGHRDDDRYHHRIAWSSIPYWETSTTTTAAATATMFPTRDAPPDRWDHAATLTAINPTEMVKYASPLHAAIHDNGGAGDHRPIDDGDAVFARLDDGEYGGGGGGEVEMIGPGIDTTSSPTTVGKRRGVTFGTKDSVHTYDERCEVLRNVDGEFFDVARRIMDVENDAEARLQRRGRRGGGSGSILSALFCGIGGEGGGGEDETASRVDGNDEIVDENGWPTKGLVADFLSALKYRMENLGSSSREGDDDVAARTKEIARRINAYGLPMTGLTTVTSTTTKMPLMAMPMEDGGGGGDSDSNGVAFTYEGVNSRIPRPFPVLPVDDDDENDQGLANRASKCHTSHDSKGSSSWKSNITSPFSLGSASIFASLLGPKSATPTVEECKTTMVDSVRVACEERLRQLISELNSLRASGEDDAWARDATGGVSDREEKGEEDGEWYDRVLMYVGGAEMTKDRLRGNPDGRAPHYDGEHHLIDGGRANGRPAAYTVTKKTSYI</sequence>
<comment type="caution">
    <text evidence="2">The sequence shown here is derived from an EMBL/GenBank/DDBJ whole genome shotgun (WGS) entry which is preliminary data.</text>
</comment>
<gene>
    <name evidence="2" type="ORF">ACHAXA_003745</name>
</gene>